<keyword evidence="2" id="KW-1185">Reference proteome</keyword>
<dbReference type="EMBL" id="SDMP01000015">
    <property type="protein sequence ID" value="RYR08022.1"/>
    <property type="molecule type" value="Genomic_DNA"/>
</dbReference>
<organism evidence="1 2">
    <name type="scientific">Arachis hypogaea</name>
    <name type="common">Peanut</name>
    <dbReference type="NCBI Taxonomy" id="3818"/>
    <lineage>
        <taxon>Eukaryota</taxon>
        <taxon>Viridiplantae</taxon>
        <taxon>Streptophyta</taxon>
        <taxon>Embryophyta</taxon>
        <taxon>Tracheophyta</taxon>
        <taxon>Spermatophyta</taxon>
        <taxon>Magnoliopsida</taxon>
        <taxon>eudicotyledons</taxon>
        <taxon>Gunneridae</taxon>
        <taxon>Pentapetalae</taxon>
        <taxon>rosids</taxon>
        <taxon>fabids</taxon>
        <taxon>Fabales</taxon>
        <taxon>Fabaceae</taxon>
        <taxon>Papilionoideae</taxon>
        <taxon>50 kb inversion clade</taxon>
        <taxon>dalbergioids sensu lato</taxon>
        <taxon>Dalbergieae</taxon>
        <taxon>Pterocarpus clade</taxon>
        <taxon>Arachis</taxon>
    </lineage>
</organism>
<dbReference type="AlphaFoldDB" id="A0A444Z1F8"/>
<reference evidence="1 2" key="1">
    <citation type="submission" date="2019-01" db="EMBL/GenBank/DDBJ databases">
        <title>Sequencing of cultivated peanut Arachis hypogaea provides insights into genome evolution and oil improvement.</title>
        <authorList>
            <person name="Chen X."/>
        </authorList>
    </citation>
    <scope>NUCLEOTIDE SEQUENCE [LARGE SCALE GENOMIC DNA]</scope>
    <source>
        <strain evidence="2">cv. Fuhuasheng</strain>
        <tissue evidence="1">Leaves</tissue>
    </source>
</reference>
<dbReference type="Proteomes" id="UP000289738">
    <property type="component" value="Chromosome B05"/>
</dbReference>
<name>A0A444Z1F8_ARAHY</name>
<proteinExistence type="predicted"/>
<accession>A0A444Z1F8</accession>
<comment type="caution">
    <text evidence="1">The sequence shown here is derived from an EMBL/GenBank/DDBJ whole genome shotgun (WGS) entry which is preliminary data.</text>
</comment>
<protein>
    <submittedName>
        <fullName evidence="1">Uncharacterized protein</fullName>
    </submittedName>
</protein>
<evidence type="ECO:0000313" key="2">
    <source>
        <dbReference type="Proteomes" id="UP000289738"/>
    </source>
</evidence>
<sequence>MTYFKNKELNNVFVNTAYLKSRREFAHYFGKLRVKNVTITNWLEEIPREQWTHYADEGRRFGHMITNIYECINVVMIVTCSLLNTTLVKSTYFRLGELFAKKGIEAQAQFQVGTKFSQTLMKAIEININY</sequence>
<evidence type="ECO:0000313" key="1">
    <source>
        <dbReference type="EMBL" id="RYR08022.1"/>
    </source>
</evidence>
<gene>
    <name evidence="1" type="ORF">Ahy_B05g075557</name>
</gene>